<dbReference type="Pfam" id="PF12770">
    <property type="entry name" value="CHAT"/>
    <property type="match status" value="1"/>
</dbReference>
<organism evidence="2 3">
    <name type="scientific">Geodermatophilus saharensis</name>
    <dbReference type="NCBI Taxonomy" id="1137994"/>
    <lineage>
        <taxon>Bacteria</taxon>
        <taxon>Bacillati</taxon>
        <taxon>Actinomycetota</taxon>
        <taxon>Actinomycetes</taxon>
        <taxon>Geodermatophilales</taxon>
        <taxon>Geodermatophilaceae</taxon>
        <taxon>Geodermatophilus</taxon>
    </lineage>
</organism>
<reference evidence="3" key="1">
    <citation type="submission" date="2017-06" db="EMBL/GenBank/DDBJ databases">
        <authorList>
            <person name="Varghese N."/>
            <person name="Submissions S."/>
        </authorList>
    </citation>
    <scope>NUCLEOTIDE SEQUENCE [LARGE SCALE GENOMIC DNA]</scope>
    <source>
        <strain evidence="3">DSM 45423</strain>
    </source>
</reference>
<dbReference type="EMBL" id="FZOH01000002">
    <property type="protein sequence ID" value="SNS14861.1"/>
    <property type="molecule type" value="Genomic_DNA"/>
</dbReference>
<feature type="domain" description="CHAT" evidence="1">
    <location>
        <begin position="68"/>
        <end position="326"/>
    </location>
</feature>
<proteinExistence type="predicted"/>
<dbReference type="RefSeq" id="WP_176449867.1">
    <property type="nucleotide sequence ID" value="NZ_FZOH01000002.1"/>
</dbReference>
<name>A0A239C5D5_9ACTN</name>
<evidence type="ECO:0000259" key="1">
    <source>
        <dbReference type="Pfam" id="PF12770"/>
    </source>
</evidence>
<accession>A0A239C5D5</accession>
<dbReference type="InterPro" id="IPR024983">
    <property type="entry name" value="CHAT_dom"/>
</dbReference>
<evidence type="ECO:0000313" key="2">
    <source>
        <dbReference type="EMBL" id="SNS14861.1"/>
    </source>
</evidence>
<protein>
    <submittedName>
        <fullName evidence="2">CHAT domain-containing protein</fullName>
    </submittedName>
</protein>
<evidence type="ECO:0000313" key="3">
    <source>
        <dbReference type="Proteomes" id="UP000198386"/>
    </source>
</evidence>
<keyword evidence="3" id="KW-1185">Reference proteome</keyword>
<sequence length="633" mass="69283">MQTALIRVEALSEGGYEARLALPADGVMPPGPDAPRVTFTDLPTPTGAPDLATLMLETKGTSDEFVTMGRALYDTVLRDDIHDALTAAKAGQEGVRLLFDIVPDKLKTLPWELLRYDTQRLFTDARNPAARVAATYTTASPATELCWPLRVMIVVGSKDPNIGVEEEIRHIRDAFRSVCGLVDLEVLRLPSRSRIREECEAMKPHVFHFIGHGGRNSSGGFLILDQTGGNNRPWTASDIRDDLSAAPPRVAMLNACHSGAGEQEGTWAAAAGLADLRVPAVIAMQGPIRGDAAAHLARDFFGSLAKGQPLDVAMARARVAVTDVAGDRQREYALPCLILGAPPEHILDLSADPTSKLVEPPLRDTVFFVDRLPNRRHLWDRLGSSTGQGPRIFAVTGPMSAGKGSLVRWGLGVAYVRGHPVAHADFSGDSAVGSVDFLDQLSLALPAELVEVDRTAHEAFRAEVLAFRYEQQRARADNRVFDRTPRELYSQFRKLLATITVGGTLVVGIDGIDGVERGEWQDYAVPELVQPIARGRLAGVRLLVSLRETERRTRFSPQSFTAGQVQDFPLQLFPSDQLTDLLAQWLRARNFVASSFQRELADLESEFAGRPWSTELFELLELKAAVAKWPTEP</sequence>
<gene>
    <name evidence="2" type="ORF">SAMN04488107_1603</name>
</gene>
<dbReference type="AlphaFoldDB" id="A0A239C5D5"/>
<dbReference type="Proteomes" id="UP000198386">
    <property type="component" value="Unassembled WGS sequence"/>
</dbReference>